<dbReference type="InterPro" id="IPR013785">
    <property type="entry name" value="Aldolase_TIM"/>
</dbReference>
<dbReference type="InterPro" id="IPR023016">
    <property type="entry name" value="HisA/PriA"/>
</dbReference>
<organism evidence="12 13">
    <name type="scientific">Catenovulum sediminis</name>
    <dbReference type="NCBI Taxonomy" id="1740262"/>
    <lineage>
        <taxon>Bacteria</taxon>
        <taxon>Pseudomonadati</taxon>
        <taxon>Pseudomonadota</taxon>
        <taxon>Gammaproteobacteria</taxon>
        <taxon>Alteromonadales</taxon>
        <taxon>Alteromonadaceae</taxon>
        <taxon>Catenovulum</taxon>
    </lineage>
</organism>
<feature type="active site" description="Proton donor" evidence="9">
    <location>
        <position position="129"/>
    </location>
</feature>
<evidence type="ECO:0000256" key="9">
    <source>
        <dbReference type="HAMAP-Rule" id="MF_01014"/>
    </source>
</evidence>
<evidence type="ECO:0000256" key="3">
    <source>
        <dbReference type="ARBA" id="ARBA00005133"/>
    </source>
</evidence>
<gene>
    <name evidence="9 12" type="primary">hisA</name>
    <name evidence="12" type="ORF">ABS311_13970</name>
</gene>
<dbReference type="Pfam" id="PF00977">
    <property type="entry name" value="His_biosynth"/>
    <property type="match status" value="1"/>
</dbReference>
<keyword evidence="6 9" id="KW-0028">Amino-acid biosynthesis</keyword>
<evidence type="ECO:0000256" key="11">
    <source>
        <dbReference type="RuleBase" id="RU003658"/>
    </source>
</evidence>
<dbReference type="Proteomes" id="UP001467690">
    <property type="component" value="Unassembled WGS sequence"/>
</dbReference>
<dbReference type="RefSeq" id="WP_143872288.1">
    <property type="nucleotide sequence ID" value="NZ_CP041660.1"/>
</dbReference>
<keyword evidence="7 9" id="KW-0368">Histidine biosynthesis</keyword>
<keyword evidence="5 9" id="KW-0963">Cytoplasm</keyword>
<dbReference type="InterPro" id="IPR006062">
    <property type="entry name" value="His_biosynth"/>
</dbReference>
<evidence type="ECO:0000256" key="7">
    <source>
        <dbReference type="ARBA" id="ARBA00023102"/>
    </source>
</evidence>
<keyword evidence="13" id="KW-1185">Reference proteome</keyword>
<protein>
    <recommendedName>
        <fullName evidence="9 11">1-(5-phosphoribosyl)-5-[(5-phosphoribosylamino)methylideneamino] imidazole-4-carboxamide isomerase</fullName>
        <ecNumber evidence="9 11">5.3.1.16</ecNumber>
    </recommendedName>
    <alternativeName>
        <fullName evidence="9">Phosphoribosylformimino-5-aminoimidazole carboxamide ribotide isomerase</fullName>
    </alternativeName>
</protein>
<evidence type="ECO:0000313" key="13">
    <source>
        <dbReference type="Proteomes" id="UP001467690"/>
    </source>
</evidence>
<name>A0ABV1RJS3_9ALTE</name>
<evidence type="ECO:0000256" key="4">
    <source>
        <dbReference type="ARBA" id="ARBA00009667"/>
    </source>
</evidence>
<dbReference type="SUPFAM" id="SSF51366">
    <property type="entry name" value="Ribulose-phoshate binding barrel"/>
    <property type="match status" value="1"/>
</dbReference>
<comment type="catalytic activity">
    <reaction evidence="1 9 11">
        <text>1-(5-phospho-beta-D-ribosyl)-5-[(5-phospho-beta-D-ribosylamino)methylideneamino]imidazole-4-carboxamide = 5-[(5-phospho-1-deoxy-D-ribulos-1-ylimino)methylamino]-1-(5-phospho-beta-D-ribosyl)imidazole-4-carboxamide</text>
        <dbReference type="Rhea" id="RHEA:15469"/>
        <dbReference type="ChEBI" id="CHEBI:58435"/>
        <dbReference type="ChEBI" id="CHEBI:58525"/>
        <dbReference type="EC" id="5.3.1.16"/>
    </reaction>
</comment>
<keyword evidence="8 9" id="KW-0413">Isomerase</keyword>
<evidence type="ECO:0000256" key="8">
    <source>
        <dbReference type="ARBA" id="ARBA00023235"/>
    </source>
</evidence>
<comment type="subcellular location">
    <subcellularLocation>
        <location evidence="2 9 11">Cytoplasm</location>
    </subcellularLocation>
</comment>
<feature type="active site" description="Proton acceptor" evidence="9">
    <location>
        <position position="7"/>
    </location>
</feature>
<evidence type="ECO:0000313" key="12">
    <source>
        <dbReference type="EMBL" id="MER2492986.1"/>
    </source>
</evidence>
<dbReference type="InterPro" id="IPR006063">
    <property type="entry name" value="HisA_bact_arch"/>
</dbReference>
<comment type="similarity">
    <text evidence="4 9 10">Belongs to the HisA/HisF family.</text>
</comment>
<dbReference type="NCBIfam" id="TIGR00007">
    <property type="entry name" value="1-(5-phosphoribosyl)-5-[(5-phosphoribosylamino)methylideneamino]imidazole-4-carboxamide isomerase"/>
    <property type="match status" value="1"/>
</dbReference>
<comment type="caution">
    <text evidence="12">The sequence shown here is derived from an EMBL/GenBank/DDBJ whole genome shotgun (WGS) entry which is preliminary data.</text>
</comment>
<dbReference type="Gene3D" id="3.20.20.70">
    <property type="entry name" value="Aldolase class I"/>
    <property type="match status" value="1"/>
</dbReference>
<accession>A0ABV1RJS3</accession>
<evidence type="ECO:0000256" key="2">
    <source>
        <dbReference type="ARBA" id="ARBA00004496"/>
    </source>
</evidence>
<evidence type="ECO:0000256" key="6">
    <source>
        <dbReference type="ARBA" id="ARBA00022605"/>
    </source>
</evidence>
<reference evidence="12 13" key="1">
    <citation type="submission" date="2024-06" db="EMBL/GenBank/DDBJ databases">
        <authorList>
            <person name="Chen R.Y."/>
        </authorList>
    </citation>
    <scope>NUCLEOTIDE SEQUENCE [LARGE SCALE GENOMIC DNA]</scope>
    <source>
        <strain evidence="12 13">D2</strain>
    </source>
</reference>
<sequence length="245" mass="26889">MIIPAIDLIDGKVVRLYQGDYNQKTEYKLDPVDVLTGYAKGGAKWLHIVDLTGAKDTEKRQLDLIRKMVDTGLMRFQAGGGIRRKKDVEQLLEAGVERVVIGSLAVKQPALVKEWVDIYGPNHIVLALDINIDEAGNKWIATHGWQENSGVKLEDLLADYASVGIKHVLCTDISKDGTLSGSNIDLYTEVVQQFPNIHWQASGGIGQLSDIAALKPSKVSGVILGRALLEGKFTIEEAIKCWQGE</sequence>
<dbReference type="CDD" id="cd04732">
    <property type="entry name" value="HisA"/>
    <property type="match status" value="1"/>
</dbReference>
<evidence type="ECO:0000256" key="5">
    <source>
        <dbReference type="ARBA" id="ARBA00022490"/>
    </source>
</evidence>
<dbReference type="HAMAP" id="MF_01014">
    <property type="entry name" value="HisA"/>
    <property type="match status" value="1"/>
</dbReference>
<dbReference type="GO" id="GO:0003949">
    <property type="term" value="F:1-(5-phosphoribosyl)-5-[(5-phosphoribosylamino)methylideneamino]imidazole-4-carboxamide isomerase activity"/>
    <property type="evidence" value="ECO:0007669"/>
    <property type="project" value="UniProtKB-EC"/>
</dbReference>
<comment type="pathway">
    <text evidence="3 9 11">Amino-acid biosynthesis; L-histidine biosynthesis; L-histidine from 5-phospho-alpha-D-ribose 1-diphosphate: step 4/9.</text>
</comment>
<dbReference type="InterPro" id="IPR044524">
    <property type="entry name" value="Isoase_HisA-like"/>
</dbReference>
<dbReference type="PANTHER" id="PTHR43090:SF2">
    <property type="entry name" value="1-(5-PHOSPHORIBOSYL)-5-[(5-PHOSPHORIBOSYLAMINO)METHYLIDENEAMINO] IMIDAZOLE-4-CARBOXAMIDE ISOMERASE"/>
    <property type="match status" value="1"/>
</dbReference>
<dbReference type="EMBL" id="JBELOE010000239">
    <property type="protein sequence ID" value="MER2492986.1"/>
    <property type="molecule type" value="Genomic_DNA"/>
</dbReference>
<dbReference type="InterPro" id="IPR011060">
    <property type="entry name" value="RibuloseP-bd_barrel"/>
</dbReference>
<proteinExistence type="inferred from homology"/>
<dbReference type="EC" id="5.3.1.16" evidence="9 11"/>
<evidence type="ECO:0000256" key="1">
    <source>
        <dbReference type="ARBA" id="ARBA00000901"/>
    </source>
</evidence>
<dbReference type="PANTHER" id="PTHR43090">
    <property type="entry name" value="1-(5-PHOSPHORIBOSYL)-5-[(5-PHOSPHORIBOSYLAMINO)METHYLIDENEAMINO] IMIDAZOLE-4-CARBOXAMIDE ISOMERASE"/>
    <property type="match status" value="1"/>
</dbReference>
<evidence type="ECO:0000256" key="10">
    <source>
        <dbReference type="RuleBase" id="RU003657"/>
    </source>
</evidence>